<keyword evidence="5" id="KW-1185">Reference proteome</keyword>
<dbReference type="InterPro" id="IPR011042">
    <property type="entry name" value="6-blade_b-propeller_TolB-like"/>
</dbReference>
<comment type="caution">
    <text evidence="4">The sequence shown here is derived from an EMBL/GenBank/DDBJ whole genome shotgun (WGS) entry which is preliminary data.</text>
</comment>
<evidence type="ECO:0000259" key="3">
    <source>
        <dbReference type="Pfam" id="PF00326"/>
    </source>
</evidence>
<dbReference type="InterPro" id="IPR029058">
    <property type="entry name" value="AB_hydrolase_fold"/>
</dbReference>
<dbReference type="SUPFAM" id="SSF53474">
    <property type="entry name" value="alpha/beta-Hydrolases"/>
    <property type="match status" value="1"/>
</dbReference>
<keyword evidence="1" id="KW-0378">Hydrolase</keyword>
<evidence type="ECO:0000313" key="4">
    <source>
        <dbReference type="EMBL" id="GAA0341521.1"/>
    </source>
</evidence>
<organism evidence="4 5">
    <name type="scientific">Bowmanella denitrificans</name>
    <dbReference type="NCBI Taxonomy" id="366582"/>
    <lineage>
        <taxon>Bacteria</taxon>
        <taxon>Pseudomonadati</taxon>
        <taxon>Pseudomonadota</taxon>
        <taxon>Gammaproteobacteria</taxon>
        <taxon>Alteromonadales</taxon>
        <taxon>Alteromonadaceae</taxon>
        <taxon>Bowmanella</taxon>
    </lineage>
</organism>
<proteinExistence type="predicted"/>
<evidence type="ECO:0000256" key="2">
    <source>
        <dbReference type="SAM" id="SignalP"/>
    </source>
</evidence>
<name>A0ABN0WM06_9ALTE</name>
<feature type="signal peptide" evidence="2">
    <location>
        <begin position="1"/>
        <end position="21"/>
    </location>
</feature>
<dbReference type="Gene3D" id="3.40.50.1820">
    <property type="entry name" value="alpha/beta hydrolase"/>
    <property type="match status" value="1"/>
</dbReference>
<reference evidence="5" key="1">
    <citation type="journal article" date="2019" name="Int. J. Syst. Evol. Microbiol.">
        <title>The Global Catalogue of Microorganisms (GCM) 10K type strain sequencing project: providing services to taxonomists for standard genome sequencing and annotation.</title>
        <authorList>
            <consortium name="The Broad Institute Genomics Platform"/>
            <consortium name="The Broad Institute Genome Sequencing Center for Infectious Disease"/>
            <person name="Wu L."/>
            <person name="Ma J."/>
        </authorList>
    </citation>
    <scope>NUCLEOTIDE SEQUENCE [LARGE SCALE GENOMIC DNA]</scope>
    <source>
        <strain evidence="5">JCM 13378</strain>
    </source>
</reference>
<sequence>MKIKQTLLALTLGLTSTCTFAQDRLSIDDIPTIQSVIQSSISPNGKWVAFTRSVPRALYVDDNGNNYAELYLVDDKGVERPYITGKVNISQLQWSADGTHIYFLAKLGDDMYTNLYRIPVDGGQAQLALSLKDRSIGSYQLAPNGKQLALLAKPGADKSEKELKKLGFMAEVYELGLKSQQLFVLGLDQAGKDLTPQALDIKDYVSDVNWASDSASLLIKTQPSALIDDKYMKSQWHLFDLNKQQVRLSLATEGKLDEAELSADGRYIAIIGAEDKHDPAAGRLYLADADSGEVKDWLPGFKGHISEFQWSAKGHELNFIAEVGTQNFIASLKPGSSKYKKLVKEGQFIASGLSIDDSGKRIALRAHSAAHPNEVFMLQSGNVRRLSDSNPWLSNKRLAKQETIRFKAEDGVELDGVLIYPLDYQAGQRYPLIMSVHGGPESHDKDGWLTNYSRPGQMAAARGYAVFYPNYRGSTGKGVAYSKLGQNDYAGEEFNDLVRFKQHLVNMGLVDSKRVGITGGSYGGYASAWAATKLTEHFATSVMFVGVTNQLSKFGTTDISNEMHLVHARSYPWDKWQYYLERSPIYWAGQSKTPLLIMHGKDDPRVHPAQSMELYRYMKVQGKDVRLVYYPGEGHGNRKVAAQYDYSLRLMRWMDNYLIAGNTNMPDYEIDHAARLKAVKDQRKSSDKM</sequence>
<evidence type="ECO:0000256" key="1">
    <source>
        <dbReference type="ARBA" id="ARBA00022801"/>
    </source>
</evidence>
<keyword evidence="2" id="KW-0732">Signal</keyword>
<dbReference type="PANTHER" id="PTHR42776">
    <property type="entry name" value="SERINE PEPTIDASE S9 FAMILY MEMBER"/>
    <property type="match status" value="1"/>
</dbReference>
<feature type="chain" id="PRO_5047003007" evidence="2">
    <location>
        <begin position="22"/>
        <end position="689"/>
    </location>
</feature>
<dbReference type="PANTHER" id="PTHR42776:SF27">
    <property type="entry name" value="DIPEPTIDYL PEPTIDASE FAMILY MEMBER 6"/>
    <property type="match status" value="1"/>
</dbReference>
<accession>A0ABN0WM06</accession>
<protein>
    <submittedName>
        <fullName evidence="4">S9 family peptidase</fullName>
    </submittedName>
</protein>
<dbReference type="Proteomes" id="UP001501757">
    <property type="component" value="Unassembled WGS sequence"/>
</dbReference>
<evidence type="ECO:0000313" key="5">
    <source>
        <dbReference type="Proteomes" id="UP001501757"/>
    </source>
</evidence>
<feature type="domain" description="Peptidase S9 prolyl oligopeptidase catalytic" evidence="3">
    <location>
        <begin position="457"/>
        <end position="658"/>
    </location>
</feature>
<dbReference type="EMBL" id="BAAAEI010000002">
    <property type="protein sequence ID" value="GAA0341521.1"/>
    <property type="molecule type" value="Genomic_DNA"/>
</dbReference>
<dbReference type="Pfam" id="PF00326">
    <property type="entry name" value="Peptidase_S9"/>
    <property type="match status" value="1"/>
</dbReference>
<dbReference type="InterPro" id="IPR001375">
    <property type="entry name" value="Peptidase_S9_cat"/>
</dbReference>
<dbReference type="SUPFAM" id="SSF82171">
    <property type="entry name" value="DPP6 N-terminal domain-like"/>
    <property type="match status" value="1"/>
</dbReference>
<dbReference type="Gene3D" id="2.120.10.30">
    <property type="entry name" value="TolB, C-terminal domain"/>
    <property type="match status" value="2"/>
</dbReference>
<gene>
    <name evidence="4" type="ORF">GCM10009092_02540</name>
</gene>